<evidence type="ECO:0000256" key="2">
    <source>
        <dbReference type="ARBA" id="ARBA00022448"/>
    </source>
</evidence>
<dbReference type="InterPro" id="IPR000515">
    <property type="entry name" value="MetI-like"/>
</dbReference>
<sequence>ESIPAEQHKLCSHLGMSHWDKFRWVEWPRLRQQLPHVCGLVFMLCFTSFATVMALGGGPKSTTIELAIYQAIKFD</sequence>
<keyword evidence="4 7" id="KW-0812">Transmembrane</keyword>
<dbReference type="AlphaFoldDB" id="A0A227HGV0"/>
<organism evidence="8 9">
    <name type="scientific">Vibrio parahaemolyticus</name>
    <dbReference type="NCBI Taxonomy" id="670"/>
    <lineage>
        <taxon>Bacteria</taxon>
        <taxon>Pseudomonadati</taxon>
        <taxon>Pseudomonadota</taxon>
        <taxon>Gammaproteobacteria</taxon>
        <taxon>Vibrionales</taxon>
        <taxon>Vibrionaceae</taxon>
        <taxon>Vibrio</taxon>
    </lineage>
</organism>
<accession>A0A227HGV0</accession>
<comment type="subcellular location">
    <subcellularLocation>
        <location evidence="1">Cell membrane</location>
        <topology evidence="1">Multi-pass membrane protein</topology>
    </subcellularLocation>
</comment>
<evidence type="ECO:0000256" key="6">
    <source>
        <dbReference type="ARBA" id="ARBA00023136"/>
    </source>
</evidence>
<evidence type="ECO:0000313" key="9">
    <source>
        <dbReference type="Proteomes" id="UP000214596"/>
    </source>
</evidence>
<dbReference type="GO" id="GO:0055085">
    <property type="term" value="P:transmembrane transport"/>
    <property type="evidence" value="ECO:0007669"/>
    <property type="project" value="InterPro"/>
</dbReference>
<dbReference type="GO" id="GO:0005886">
    <property type="term" value="C:plasma membrane"/>
    <property type="evidence" value="ECO:0007669"/>
    <property type="project" value="UniProtKB-SubCell"/>
</dbReference>
<evidence type="ECO:0000256" key="5">
    <source>
        <dbReference type="ARBA" id="ARBA00022989"/>
    </source>
</evidence>
<dbReference type="STRING" id="670.ACZ92_14850"/>
<dbReference type="Gene3D" id="1.10.3720.10">
    <property type="entry name" value="MetI-like"/>
    <property type="match status" value="1"/>
</dbReference>
<feature type="non-terminal residue" evidence="8">
    <location>
        <position position="1"/>
    </location>
</feature>
<dbReference type="CDD" id="cd06261">
    <property type="entry name" value="TM_PBP2"/>
    <property type="match status" value="1"/>
</dbReference>
<dbReference type="Proteomes" id="UP000214596">
    <property type="component" value="Unassembled WGS sequence"/>
</dbReference>
<dbReference type="PANTHER" id="PTHR30183:SF9">
    <property type="entry name" value="THIAMINE TRANSPORT SYSTEM PERMEASE PROTEIN THIP"/>
    <property type="match status" value="1"/>
</dbReference>
<keyword evidence="2" id="KW-0813">Transport</keyword>
<feature type="transmembrane region" description="Helical" evidence="7">
    <location>
        <begin position="34"/>
        <end position="55"/>
    </location>
</feature>
<evidence type="ECO:0000256" key="4">
    <source>
        <dbReference type="ARBA" id="ARBA00022692"/>
    </source>
</evidence>
<keyword evidence="3" id="KW-1003">Cell membrane</keyword>
<dbReference type="InterPro" id="IPR035906">
    <property type="entry name" value="MetI-like_sf"/>
</dbReference>
<evidence type="ECO:0000256" key="1">
    <source>
        <dbReference type="ARBA" id="ARBA00004651"/>
    </source>
</evidence>
<dbReference type="EMBL" id="NIXT01005542">
    <property type="protein sequence ID" value="OXE05136.1"/>
    <property type="molecule type" value="Genomic_DNA"/>
</dbReference>
<dbReference type="SUPFAM" id="SSF161098">
    <property type="entry name" value="MetI-like"/>
    <property type="match status" value="1"/>
</dbReference>
<dbReference type="PANTHER" id="PTHR30183">
    <property type="entry name" value="MOLYBDENUM TRANSPORT SYSTEM PERMEASE PROTEIN MODB"/>
    <property type="match status" value="1"/>
</dbReference>
<protein>
    <submittedName>
        <fullName evidence="8">Uncharacterized protein</fullName>
    </submittedName>
</protein>
<evidence type="ECO:0000256" key="7">
    <source>
        <dbReference type="SAM" id="Phobius"/>
    </source>
</evidence>
<evidence type="ECO:0000313" key="8">
    <source>
        <dbReference type="EMBL" id="OXE05136.1"/>
    </source>
</evidence>
<gene>
    <name evidence="8" type="ORF">CA163_39335</name>
</gene>
<proteinExistence type="predicted"/>
<reference evidence="8 9" key="1">
    <citation type="journal article" date="2017" name="Appl. Environ. Microbiol.">
        <title>Parallel evolution of two clades of a major Atlantic endemic Vibrio parahaemolyticus pathogen lineage by independent acquisition of related pathogenicity islands.</title>
        <authorList>
            <person name="Xu F."/>
            <person name="Gonzalez-Escalona N."/>
            <person name="Drees K.P."/>
            <person name="Sebra R.P."/>
            <person name="Cooper V.S."/>
            <person name="Jones S.H."/>
            <person name="Whistler C.A."/>
        </authorList>
    </citation>
    <scope>NUCLEOTIDE SEQUENCE [LARGE SCALE GENOMIC DNA]</scope>
    <source>
        <strain evidence="8 9">MAVP-3</strain>
    </source>
</reference>
<comment type="caution">
    <text evidence="8">The sequence shown here is derived from an EMBL/GenBank/DDBJ whole genome shotgun (WGS) entry which is preliminary data.</text>
</comment>
<name>A0A227HGV0_VIBPH</name>
<keyword evidence="6 7" id="KW-0472">Membrane</keyword>
<keyword evidence="5 7" id="KW-1133">Transmembrane helix</keyword>
<evidence type="ECO:0000256" key="3">
    <source>
        <dbReference type="ARBA" id="ARBA00022475"/>
    </source>
</evidence>
<feature type="non-terminal residue" evidence="8">
    <location>
        <position position="75"/>
    </location>
</feature>